<keyword evidence="3" id="KW-0408">Iron</keyword>
<dbReference type="InterPro" id="IPR005805">
    <property type="entry name" value="Rieske_Fe-S_prot_C"/>
</dbReference>
<evidence type="ECO:0000256" key="7">
    <source>
        <dbReference type="SAM" id="Phobius"/>
    </source>
</evidence>
<dbReference type="Gene3D" id="2.102.10.10">
    <property type="entry name" value="Rieske [2Fe-2S] iron-sulphur domain"/>
    <property type="match status" value="1"/>
</dbReference>
<dbReference type="InterPro" id="IPR014349">
    <property type="entry name" value="Rieske_Fe-S_prot"/>
</dbReference>
<evidence type="ECO:0000256" key="5">
    <source>
        <dbReference type="ARBA" id="ARBA00023157"/>
    </source>
</evidence>
<keyword evidence="7" id="KW-1133">Transmembrane helix</keyword>
<evidence type="ECO:0000256" key="4">
    <source>
        <dbReference type="ARBA" id="ARBA00023014"/>
    </source>
</evidence>
<comment type="cofactor">
    <cofactor evidence="6">
        <name>[2Fe-2S] cluster</name>
        <dbReference type="ChEBI" id="CHEBI:190135"/>
    </cofactor>
</comment>
<keyword evidence="4" id="KW-0411">Iron-sulfur</keyword>
<keyword evidence="7" id="KW-0812">Transmembrane</keyword>
<keyword evidence="5" id="KW-1015">Disulfide bond</keyword>
<evidence type="ECO:0000256" key="2">
    <source>
        <dbReference type="ARBA" id="ARBA00022723"/>
    </source>
</evidence>
<evidence type="ECO:0000313" key="9">
    <source>
        <dbReference type="EMBL" id="ASV74114.1"/>
    </source>
</evidence>
<dbReference type="PRINTS" id="PR00162">
    <property type="entry name" value="RIESKE"/>
</dbReference>
<dbReference type="Pfam" id="PF00355">
    <property type="entry name" value="Rieske"/>
    <property type="match status" value="1"/>
</dbReference>
<gene>
    <name evidence="9" type="ORF">THTE_1512</name>
</gene>
<keyword evidence="7" id="KW-0472">Membrane</keyword>
<name>A0A286RDS4_9BACT</name>
<dbReference type="GO" id="GO:0051537">
    <property type="term" value="F:2 iron, 2 sulfur cluster binding"/>
    <property type="evidence" value="ECO:0007669"/>
    <property type="project" value="UniProtKB-KW"/>
</dbReference>
<dbReference type="InterPro" id="IPR006311">
    <property type="entry name" value="TAT_signal"/>
</dbReference>
<evidence type="ECO:0000256" key="6">
    <source>
        <dbReference type="ARBA" id="ARBA00034078"/>
    </source>
</evidence>
<dbReference type="PROSITE" id="PS51318">
    <property type="entry name" value="TAT"/>
    <property type="match status" value="1"/>
</dbReference>
<keyword evidence="2" id="KW-0479">Metal-binding</keyword>
<evidence type="ECO:0000256" key="3">
    <source>
        <dbReference type="ARBA" id="ARBA00023004"/>
    </source>
</evidence>
<dbReference type="GO" id="GO:0016020">
    <property type="term" value="C:membrane"/>
    <property type="evidence" value="ECO:0007669"/>
    <property type="project" value="InterPro"/>
</dbReference>
<evidence type="ECO:0000256" key="1">
    <source>
        <dbReference type="ARBA" id="ARBA00022714"/>
    </source>
</evidence>
<dbReference type="PROSITE" id="PS51296">
    <property type="entry name" value="RIESKE"/>
    <property type="match status" value="1"/>
</dbReference>
<feature type="transmembrane region" description="Helical" evidence="7">
    <location>
        <begin position="22"/>
        <end position="43"/>
    </location>
</feature>
<dbReference type="Proteomes" id="UP000215086">
    <property type="component" value="Chromosome"/>
</dbReference>
<dbReference type="PANTHER" id="PTHR10134">
    <property type="entry name" value="CYTOCHROME B-C1 COMPLEX SUBUNIT RIESKE, MITOCHONDRIAL"/>
    <property type="match status" value="1"/>
</dbReference>
<feature type="domain" description="Rieske" evidence="8">
    <location>
        <begin position="58"/>
        <end position="147"/>
    </location>
</feature>
<accession>A0A286RDS4</accession>
<evidence type="ECO:0000259" key="8">
    <source>
        <dbReference type="PROSITE" id="PS51296"/>
    </source>
</evidence>
<dbReference type="InterPro" id="IPR017941">
    <property type="entry name" value="Rieske_2Fe-2S"/>
</dbReference>
<protein>
    <submittedName>
        <fullName evidence="9">Ubiquinol-cytochrome C reductase iron-sulfur subunit</fullName>
    </submittedName>
</protein>
<dbReference type="InterPro" id="IPR036922">
    <property type="entry name" value="Rieske_2Fe-2S_sf"/>
</dbReference>
<sequence>MKDDHTTVLARLAPEPVPRRDFLGLSALGAFVTALFLAFLGIIRLPRVVVSASPSRKFRVQLPESLQPGEPFVPPGRNVVLFRDSEGVYAISLVCTHLGCIVKPSPNGFECPCHGSRFAPDGHVIGGPAPKPLPWLAVSLEGNEVWVDGNVTVQPGTKARG</sequence>
<dbReference type="KEGG" id="ttf:THTE_1512"/>
<organism evidence="9 10">
    <name type="scientific">Thermogutta terrifontis</name>
    <dbReference type="NCBI Taxonomy" id="1331910"/>
    <lineage>
        <taxon>Bacteria</taxon>
        <taxon>Pseudomonadati</taxon>
        <taxon>Planctomycetota</taxon>
        <taxon>Planctomycetia</taxon>
        <taxon>Pirellulales</taxon>
        <taxon>Thermoguttaceae</taxon>
        <taxon>Thermogutta</taxon>
    </lineage>
</organism>
<dbReference type="EMBL" id="CP018477">
    <property type="protein sequence ID" value="ASV74114.1"/>
    <property type="molecule type" value="Genomic_DNA"/>
</dbReference>
<proteinExistence type="predicted"/>
<dbReference type="OrthoDB" id="9767869at2"/>
<dbReference type="AlphaFoldDB" id="A0A286RDS4"/>
<keyword evidence="1" id="KW-0001">2Fe-2S</keyword>
<dbReference type="SUPFAM" id="SSF50022">
    <property type="entry name" value="ISP domain"/>
    <property type="match status" value="1"/>
</dbReference>
<evidence type="ECO:0000313" key="10">
    <source>
        <dbReference type="Proteomes" id="UP000215086"/>
    </source>
</evidence>
<reference evidence="9 10" key="1">
    <citation type="journal article" name="Front. Microbiol.">
        <title>Sugar Metabolism of the First Thermophilic Planctomycete Thermogutta terrifontis: Comparative Genomic and Transcriptomic Approaches.</title>
        <authorList>
            <person name="Elcheninov A.G."/>
            <person name="Menzel P."/>
            <person name="Gudbergsdottir S.R."/>
            <person name="Slesarev A.I."/>
            <person name="Kadnikov V.V."/>
            <person name="Krogh A."/>
            <person name="Bonch-Osmolovskaya E.A."/>
            <person name="Peng X."/>
            <person name="Kublanov I.V."/>
        </authorList>
    </citation>
    <scope>NUCLEOTIDE SEQUENCE [LARGE SCALE GENOMIC DNA]</scope>
    <source>
        <strain evidence="9 10">R1</strain>
    </source>
</reference>
<dbReference type="GO" id="GO:0046872">
    <property type="term" value="F:metal ion binding"/>
    <property type="evidence" value="ECO:0007669"/>
    <property type="project" value="UniProtKB-KW"/>
</dbReference>
<dbReference type="RefSeq" id="WP_095414531.1">
    <property type="nucleotide sequence ID" value="NZ_CP018477.1"/>
</dbReference>
<keyword evidence="10" id="KW-1185">Reference proteome</keyword>